<evidence type="ECO:0000256" key="3">
    <source>
        <dbReference type="ARBA" id="ARBA00012733"/>
    </source>
</evidence>
<evidence type="ECO:0000313" key="7">
    <source>
        <dbReference type="EMBL" id="RPD39505.1"/>
    </source>
</evidence>
<dbReference type="Pfam" id="PF13859">
    <property type="entry name" value="BNR_3"/>
    <property type="match status" value="1"/>
</dbReference>
<proteinExistence type="inferred from homology"/>
<dbReference type="InterPro" id="IPR029456">
    <property type="entry name" value="Sialidase_N"/>
</dbReference>
<dbReference type="GO" id="GO:0004308">
    <property type="term" value="F:exo-alpha-sialidase activity"/>
    <property type="evidence" value="ECO:0007669"/>
    <property type="project" value="UniProtKB-EC"/>
</dbReference>
<dbReference type="InterPro" id="IPR011040">
    <property type="entry name" value="Sialidase"/>
</dbReference>
<gene>
    <name evidence="7" type="ORF">EG028_20530</name>
</gene>
<dbReference type="Gene3D" id="2.120.10.10">
    <property type="match status" value="1"/>
</dbReference>
<evidence type="ECO:0000256" key="1">
    <source>
        <dbReference type="ARBA" id="ARBA00000427"/>
    </source>
</evidence>
<dbReference type="SUPFAM" id="SSF50939">
    <property type="entry name" value="Sialidases"/>
    <property type="match status" value="1"/>
</dbReference>
<comment type="catalytic activity">
    <reaction evidence="1">
        <text>Hydrolysis of alpha-(2-&gt;3)-, alpha-(2-&gt;6)-, alpha-(2-&gt;8)- glycosidic linkages of terminal sialic acid residues in oligosaccharides, glycoproteins, glycolipids, colominic acid and synthetic substrates.</text>
        <dbReference type="EC" id="3.2.1.18"/>
    </reaction>
</comment>
<dbReference type="GO" id="GO:0016020">
    <property type="term" value="C:membrane"/>
    <property type="evidence" value="ECO:0007669"/>
    <property type="project" value="TreeGrafter"/>
</dbReference>
<keyword evidence="4" id="KW-0732">Signal</keyword>
<keyword evidence="8" id="KW-1185">Reference proteome</keyword>
<feature type="signal peptide" evidence="4">
    <location>
        <begin position="1"/>
        <end position="23"/>
    </location>
</feature>
<dbReference type="Pfam" id="PF14873">
    <property type="entry name" value="BNR_assoc_N"/>
    <property type="match status" value="1"/>
</dbReference>
<feature type="chain" id="PRO_5018323555" description="exo-alpha-sialidase" evidence="4">
    <location>
        <begin position="24"/>
        <end position="548"/>
    </location>
</feature>
<dbReference type="GO" id="GO:0005737">
    <property type="term" value="C:cytoplasm"/>
    <property type="evidence" value="ECO:0007669"/>
    <property type="project" value="TreeGrafter"/>
</dbReference>
<reference evidence="8" key="1">
    <citation type="submission" date="2018-11" db="EMBL/GenBank/DDBJ databases">
        <title>Chitinophaga lutea sp.nov., isolate from arsenic contaminated soil.</title>
        <authorList>
            <person name="Zong Y."/>
        </authorList>
    </citation>
    <scope>NUCLEOTIDE SEQUENCE [LARGE SCALE GENOMIC DNA]</scope>
    <source>
        <strain evidence="8">YLT18</strain>
    </source>
</reference>
<dbReference type="Gene3D" id="2.60.40.1290">
    <property type="match status" value="2"/>
</dbReference>
<dbReference type="EC" id="3.2.1.18" evidence="3"/>
<evidence type="ECO:0000259" key="6">
    <source>
        <dbReference type="Pfam" id="PF14873"/>
    </source>
</evidence>
<dbReference type="OrthoDB" id="7294637at2"/>
<comment type="similarity">
    <text evidence="2">Belongs to the glycosyl hydrolase 33 family.</text>
</comment>
<dbReference type="AlphaFoldDB" id="A0A3N4M8D0"/>
<dbReference type="GO" id="GO:0009313">
    <property type="term" value="P:oligosaccharide catabolic process"/>
    <property type="evidence" value="ECO:0007669"/>
    <property type="project" value="TreeGrafter"/>
</dbReference>
<dbReference type="EMBL" id="RMBX01000011">
    <property type="protein sequence ID" value="RPD39505.1"/>
    <property type="molecule type" value="Genomic_DNA"/>
</dbReference>
<dbReference type="PANTHER" id="PTHR10628:SF30">
    <property type="entry name" value="EXO-ALPHA-SIALIDASE"/>
    <property type="match status" value="1"/>
</dbReference>
<organism evidence="7 8">
    <name type="scientific">Chitinophaga barathri</name>
    <dbReference type="NCBI Taxonomy" id="1647451"/>
    <lineage>
        <taxon>Bacteria</taxon>
        <taxon>Pseudomonadati</taxon>
        <taxon>Bacteroidota</taxon>
        <taxon>Chitinophagia</taxon>
        <taxon>Chitinophagales</taxon>
        <taxon>Chitinophagaceae</taxon>
        <taxon>Chitinophaga</taxon>
    </lineage>
</organism>
<feature type="domain" description="Sialidase N-terminal" evidence="6">
    <location>
        <begin position="24"/>
        <end position="155"/>
    </location>
</feature>
<dbReference type="PANTHER" id="PTHR10628">
    <property type="entry name" value="SIALIDASE"/>
    <property type="match status" value="1"/>
</dbReference>
<dbReference type="InterPro" id="IPR026856">
    <property type="entry name" value="Sialidase_fam"/>
</dbReference>
<feature type="domain" description="Sialidase" evidence="5">
    <location>
        <begin position="184"/>
        <end position="491"/>
    </location>
</feature>
<protein>
    <recommendedName>
        <fullName evidence="3">exo-alpha-sialidase</fullName>
        <ecNumber evidence="3">3.2.1.18</ecNumber>
    </recommendedName>
</protein>
<evidence type="ECO:0000256" key="2">
    <source>
        <dbReference type="ARBA" id="ARBA00009348"/>
    </source>
</evidence>
<sequence length="548" mass="59985">MQQTFRTITGAMLCCLLPAVLSAQEAAQQKYKVPVLTGKDINPVIRIRVDVKEDHETLQQVDIQLKGAALPRYLQNVRIYAAGADSAVWKGDKPAGKTLFAEAPSPAAEKIVLKGNLPLQRGANYLWVSVSPSAGIPLNARLHIDAAAVRVNGKPLKIAAGNYTHRTGVALRQHNQDNVHTHRIPGLATAKDGTLLAIYDARRESGRDLQGNIDIGLSRSFDKGKTWQPMQTVIDMGAWGGLPEKFNGVSDANILVDKNTGTIYIAGLWMYGVIDTTGKWVEGLTDTSTIWNHQWKTKGSQPGFGEKQTCQFLIVKSTDNGATWSKPVNVTRMGKKEDWWLWAPAPGSGITLKDGTLVFPTQGRDNKGRAFSTISYSKDGGNTWHTGERAAPESTTENMAVELSDGSIMLNMRSGANSRDTGATNGRVIAVTQNLGQTWARHPTSRNALPEPTCMASIIRHDYVKNGQKRSVLLFSNPDFKTARKNMTIKISFDDGKTWPASKKILLDEEKSRGYSCLTSIDNDTIGILYESSQADLVFQAIPLEELL</sequence>
<evidence type="ECO:0000256" key="4">
    <source>
        <dbReference type="SAM" id="SignalP"/>
    </source>
</evidence>
<dbReference type="GO" id="GO:0006689">
    <property type="term" value="P:ganglioside catabolic process"/>
    <property type="evidence" value="ECO:0007669"/>
    <property type="project" value="TreeGrafter"/>
</dbReference>
<dbReference type="Proteomes" id="UP000279089">
    <property type="component" value="Unassembled WGS sequence"/>
</dbReference>
<comment type="caution">
    <text evidence="7">The sequence shown here is derived from an EMBL/GenBank/DDBJ whole genome shotgun (WGS) entry which is preliminary data.</text>
</comment>
<dbReference type="RefSeq" id="WP_120518150.1">
    <property type="nucleotide sequence ID" value="NZ_QXZY01000011.1"/>
</dbReference>
<dbReference type="InterPro" id="IPR036278">
    <property type="entry name" value="Sialidase_sf"/>
</dbReference>
<dbReference type="CDD" id="cd15482">
    <property type="entry name" value="Sialidase_non-viral"/>
    <property type="match status" value="1"/>
</dbReference>
<evidence type="ECO:0000313" key="8">
    <source>
        <dbReference type="Proteomes" id="UP000279089"/>
    </source>
</evidence>
<evidence type="ECO:0000259" key="5">
    <source>
        <dbReference type="Pfam" id="PF13859"/>
    </source>
</evidence>
<accession>A0A3N4M8D0</accession>
<name>A0A3N4M8D0_9BACT</name>